<protein>
    <recommendedName>
        <fullName evidence="4">Transmembrane protein</fullName>
    </recommendedName>
</protein>
<dbReference type="Proteomes" id="UP000316621">
    <property type="component" value="Chromosome 1"/>
</dbReference>
<proteinExistence type="predicted"/>
<feature type="transmembrane region" description="Helical" evidence="1">
    <location>
        <begin position="12"/>
        <end position="33"/>
    </location>
</feature>
<evidence type="ECO:0000313" key="2">
    <source>
        <dbReference type="EMBL" id="RZC47840.1"/>
    </source>
</evidence>
<dbReference type="EMBL" id="CM010715">
    <property type="protein sequence ID" value="RZC47840.1"/>
    <property type="molecule type" value="Genomic_DNA"/>
</dbReference>
<evidence type="ECO:0008006" key="4">
    <source>
        <dbReference type="Google" id="ProtNLM"/>
    </source>
</evidence>
<dbReference type="AlphaFoldDB" id="A0A4Y7IJB9"/>
<keyword evidence="1" id="KW-1133">Transmembrane helix</keyword>
<reference evidence="2 3" key="1">
    <citation type="journal article" date="2018" name="Science">
        <title>The opium poppy genome and morphinan production.</title>
        <authorList>
            <person name="Guo L."/>
            <person name="Winzer T."/>
            <person name="Yang X."/>
            <person name="Li Y."/>
            <person name="Ning Z."/>
            <person name="He Z."/>
            <person name="Teodor R."/>
            <person name="Lu Y."/>
            <person name="Bowser T.A."/>
            <person name="Graham I.A."/>
            <person name="Ye K."/>
        </authorList>
    </citation>
    <scope>NUCLEOTIDE SEQUENCE [LARGE SCALE GENOMIC DNA]</scope>
    <source>
        <strain evidence="3">cv. HN1</strain>
        <tissue evidence="2">Leaves</tissue>
    </source>
</reference>
<name>A0A4Y7IJB9_PAPSO</name>
<dbReference type="Gramene" id="RZC47840">
    <property type="protein sequence ID" value="RZC47840"/>
    <property type="gene ID" value="C5167_040785"/>
</dbReference>
<evidence type="ECO:0000313" key="3">
    <source>
        <dbReference type="Proteomes" id="UP000316621"/>
    </source>
</evidence>
<keyword evidence="3" id="KW-1185">Reference proteome</keyword>
<keyword evidence="1" id="KW-0812">Transmembrane</keyword>
<gene>
    <name evidence="2" type="ORF">C5167_040785</name>
</gene>
<accession>A0A4Y7IJB9</accession>
<evidence type="ECO:0000256" key="1">
    <source>
        <dbReference type="SAM" id="Phobius"/>
    </source>
</evidence>
<keyword evidence="1" id="KW-0472">Membrane</keyword>
<organism evidence="2 3">
    <name type="scientific">Papaver somniferum</name>
    <name type="common">Opium poppy</name>
    <dbReference type="NCBI Taxonomy" id="3469"/>
    <lineage>
        <taxon>Eukaryota</taxon>
        <taxon>Viridiplantae</taxon>
        <taxon>Streptophyta</taxon>
        <taxon>Embryophyta</taxon>
        <taxon>Tracheophyta</taxon>
        <taxon>Spermatophyta</taxon>
        <taxon>Magnoliopsida</taxon>
        <taxon>Ranunculales</taxon>
        <taxon>Papaveraceae</taxon>
        <taxon>Papaveroideae</taxon>
        <taxon>Papaver</taxon>
    </lineage>
</organism>
<sequence length="95" mass="10493">MACDCSVRDDSGVGMVIVVVLFGTDGLLLILVVKREGGLLLCVLQLYRRIMKANQFIFGKKKNIEMMVVVVVISWDAFVFKIEPMDVAAVLGETI</sequence>